<feature type="region of interest" description="Disordered" evidence="1">
    <location>
        <begin position="252"/>
        <end position="275"/>
    </location>
</feature>
<dbReference type="EMBL" id="CDMZ01004819">
    <property type="protein sequence ID" value="CEM51015.1"/>
    <property type="molecule type" value="Genomic_DNA"/>
</dbReference>
<evidence type="ECO:0000313" key="4">
    <source>
        <dbReference type="EMBL" id="CEM51015.1"/>
    </source>
</evidence>
<dbReference type="CDD" id="cd11297">
    <property type="entry name" value="PIN_LabA-like_N_1"/>
    <property type="match status" value="1"/>
</dbReference>
<feature type="compositionally biased region" description="Basic and acidic residues" evidence="1">
    <location>
        <begin position="538"/>
        <end position="603"/>
    </location>
</feature>
<feature type="compositionally biased region" description="Basic and acidic residues" evidence="1">
    <location>
        <begin position="453"/>
        <end position="531"/>
    </location>
</feature>
<feature type="region of interest" description="Disordered" evidence="1">
    <location>
        <begin position="364"/>
        <end position="615"/>
    </location>
</feature>
<dbReference type="Pfam" id="PF01936">
    <property type="entry name" value="NYN"/>
    <property type="match status" value="1"/>
</dbReference>
<gene>
    <name evidence="4" type="ORF">Cvel_10320</name>
</gene>
<name>A0A0G4I281_9ALVE</name>
<reference evidence="4" key="1">
    <citation type="submission" date="2014-11" db="EMBL/GenBank/DDBJ databases">
        <authorList>
            <person name="Otto D Thomas"/>
            <person name="Naeem Raeece"/>
        </authorList>
    </citation>
    <scope>NUCLEOTIDE SEQUENCE</scope>
</reference>
<feature type="compositionally biased region" description="Acidic residues" evidence="1">
    <location>
        <begin position="416"/>
        <end position="452"/>
    </location>
</feature>
<feature type="domain" description="NYN" evidence="3">
    <location>
        <begin position="100"/>
        <end position="225"/>
    </location>
</feature>
<feature type="signal peptide" evidence="2">
    <location>
        <begin position="1"/>
        <end position="22"/>
    </location>
</feature>
<dbReference type="VEuPathDB" id="CryptoDB:Cvel_10320"/>
<feature type="compositionally biased region" description="Acidic residues" evidence="1">
    <location>
        <begin position="381"/>
        <end position="400"/>
    </location>
</feature>
<feature type="compositionally biased region" description="Acidic residues" evidence="1">
    <location>
        <begin position="261"/>
        <end position="274"/>
    </location>
</feature>
<evidence type="ECO:0000259" key="3">
    <source>
        <dbReference type="Pfam" id="PF01936"/>
    </source>
</evidence>
<organism evidence="4">
    <name type="scientific">Chromera velia CCMP2878</name>
    <dbReference type="NCBI Taxonomy" id="1169474"/>
    <lineage>
        <taxon>Eukaryota</taxon>
        <taxon>Sar</taxon>
        <taxon>Alveolata</taxon>
        <taxon>Colpodellida</taxon>
        <taxon>Chromeraceae</taxon>
        <taxon>Chromera</taxon>
    </lineage>
</organism>
<feature type="region of interest" description="Disordered" evidence="1">
    <location>
        <begin position="758"/>
        <end position="781"/>
    </location>
</feature>
<evidence type="ECO:0000256" key="1">
    <source>
        <dbReference type="SAM" id="MobiDB-lite"/>
    </source>
</evidence>
<accession>A0A0G4I281</accession>
<dbReference type="PANTHER" id="PTHR35811:SF1">
    <property type="entry name" value="HTH OST-TYPE DOMAIN-CONTAINING PROTEIN"/>
    <property type="match status" value="1"/>
</dbReference>
<feature type="chain" id="PRO_5005192118" description="NYN domain-containing protein" evidence="2">
    <location>
        <begin position="23"/>
        <end position="834"/>
    </location>
</feature>
<keyword evidence="2" id="KW-0732">Signal</keyword>
<dbReference type="PANTHER" id="PTHR35811">
    <property type="entry name" value="SLR1870 PROTEIN"/>
    <property type="match status" value="1"/>
</dbReference>
<dbReference type="InterPro" id="IPR021139">
    <property type="entry name" value="NYN"/>
</dbReference>
<sequence length="834" mass="95330">MWGRYLCASCLVLCLLLPPAVSFVPCSSRTFPGRKGFVAGHEPCYFHQPTTSEWSRTKGQTRRALVSAKVSKEKGATALATENRAKETGKGKKATPQATVAVLVDAENAHPELVDSVMEEVEACWGEGGVAVVKRAYADWTRDFPLRKSGAVQRHLLQRVHQQSSFTGRGRGSSNTLMVVDAMELLYNHPDISVFVLVTSADASADFSVVSAKLRRMGKAVHLPVAVGQSRRENLYGEDALSFMEGDGRCQAGHHDSAAAAEEEEEEEELGPDVETERRLAGWVLKAFQTLVEETEQGDERTEYRSSGSWPLVSVGALEERTEELIGYNVGAFLNGLSFRLFLEGLEGDWEIETVGRRSFVRPVSAKDTEEEEGIVPGVGESDEGGWEREEVAEEEEQETSESVADSSLVERLSESLEEDLDMLDEDEDLAEEEEEEDDEGKQERDSAEEEQQQGREKNERENGLREKEQREKEQREKEQREKEQKEKEQREKEKREKERREKEEKEKEERERQEKELELQRERARKEKELRRRRAERKQAEVERKKQEQRENNLRIREAKLLEAMEEEKKRQEDEKMEALERKRLQEEAKREKLKREQEAKMNKKKNHSPQWQTENIWEQLRNEGLMGGGPDSDDDDDATYSWDDEFERRSFESDSTVLTEEVQRLRERLMRTPLPDDDELIKDASALWDLMAGRMKKGEEEEDMSNRIKLLNAFLQIWRELLDFRESHLHSMQAGRQAEGTTGTGGQNWCAHMPVGSLNPDRSDRGDRGSNPAVSENFGSLGRVFNEPRLVPLPVKPSTPHLVYQVVRSVGKRAQLSLLEGDGDSGKDLPAK</sequence>
<dbReference type="GO" id="GO:0004540">
    <property type="term" value="F:RNA nuclease activity"/>
    <property type="evidence" value="ECO:0007669"/>
    <property type="project" value="InterPro"/>
</dbReference>
<proteinExistence type="predicted"/>
<evidence type="ECO:0000256" key="2">
    <source>
        <dbReference type="SAM" id="SignalP"/>
    </source>
</evidence>
<protein>
    <recommendedName>
        <fullName evidence="3">NYN domain-containing protein</fullName>
    </recommendedName>
</protein>
<dbReference type="AlphaFoldDB" id="A0A0G4I281"/>